<organism evidence="5 6">
    <name type="scientific">Colletotrichum spaethianum</name>
    <dbReference type="NCBI Taxonomy" id="700344"/>
    <lineage>
        <taxon>Eukaryota</taxon>
        <taxon>Fungi</taxon>
        <taxon>Dikarya</taxon>
        <taxon>Ascomycota</taxon>
        <taxon>Pezizomycotina</taxon>
        <taxon>Sordariomycetes</taxon>
        <taxon>Hypocreomycetidae</taxon>
        <taxon>Glomerellales</taxon>
        <taxon>Glomerellaceae</taxon>
        <taxon>Colletotrichum</taxon>
        <taxon>Colletotrichum spaethianum species complex</taxon>
    </lineage>
</organism>
<dbReference type="PROSITE" id="PS00455">
    <property type="entry name" value="AMP_BINDING"/>
    <property type="match status" value="1"/>
</dbReference>
<proteinExistence type="predicted"/>
<dbReference type="InterPro" id="IPR045851">
    <property type="entry name" value="AMP-bd_C_sf"/>
</dbReference>
<evidence type="ECO:0000256" key="2">
    <source>
        <dbReference type="ARBA" id="ARBA00022553"/>
    </source>
</evidence>
<evidence type="ECO:0000259" key="4">
    <source>
        <dbReference type="PROSITE" id="PS50075"/>
    </source>
</evidence>
<protein>
    <submittedName>
        <fullName evidence="5">Nonribosomal peptide synthase chyA</fullName>
    </submittedName>
</protein>
<dbReference type="InterPro" id="IPR000873">
    <property type="entry name" value="AMP-dep_synth/lig_dom"/>
</dbReference>
<keyword evidence="2" id="KW-0597">Phosphoprotein</keyword>
<dbReference type="PROSITE" id="PS50075">
    <property type="entry name" value="CARRIER"/>
    <property type="match status" value="1"/>
</dbReference>
<dbReference type="GO" id="GO:0031177">
    <property type="term" value="F:phosphopantetheine binding"/>
    <property type="evidence" value="ECO:0007669"/>
    <property type="project" value="TreeGrafter"/>
</dbReference>
<dbReference type="Gene3D" id="3.40.50.12780">
    <property type="entry name" value="N-terminal domain of ligase-like"/>
    <property type="match status" value="1"/>
</dbReference>
<evidence type="ECO:0000256" key="1">
    <source>
        <dbReference type="ARBA" id="ARBA00022450"/>
    </source>
</evidence>
<dbReference type="GO" id="GO:0044550">
    <property type="term" value="P:secondary metabolite biosynthetic process"/>
    <property type="evidence" value="ECO:0007669"/>
    <property type="project" value="TreeGrafter"/>
</dbReference>
<dbReference type="RefSeq" id="XP_049133426.1">
    <property type="nucleotide sequence ID" value="XM_049277469.1"/>
</dbReference>
<dbReference type="InterPro" id="IPR036736">
    <property type="entry name" value="ACP-like_sf"/>
</dbReference>
<keyword evidence="1" id="KW-0596">Phosphopantetheine</keyword>
<reference evidence="5 6" key="1">
    <citation type="submission" date="2022-03" db="EMBL/GenBank/DDBJ databases">
        <title>Genome data of Colletotrichum spp.</title>
        <authorList>
            <person name="Utami Y.D."/>
            <person name="Hiruma K."/>
        </authorList>
    </citation>
    <scope>NUCLEOTIDE SEQUENCE [LARGE SCALE GENOMIC DNA]</scope>
    <source>
        <strain evidence="5 6">MAFF 239500</strain>
    </source>
</reference>
<feature type="region of interest" description="Disordered" evidence="3">
    <location>
        <begin position="477"/>
        <end position="507"/>
    </location>
</feature>
<dbReference type="SUPFAM" id="SSF47336">
    <property type="entry name" value="ACP-like"/>
    <property type="match status" value="1"/>
</dbReference>
<name>A0AA37UL40_9PEZI</name>
<dbReference type="PANTHER" id="PTHR45527:SF12">
    <property type="entry name" value="NONRIBOSOMAL PEPTIDE SYNTHETASE IVOA"/>
    <property type="match status" value="1"/>
</dbReference>
<evidence type="ECO:0000313" key="5">
    <source>
        <dbReference type="EMBL" id="GKT51076.1"/>
    </source>
</evidence>
<dbReference type="SUPFAM" id="SSF56801">
    <property type="entry name" value="Acetyl-CoA synthetase-like"/>
    <property type="match status" value="1"/>
</dbReference>
<dbReference type="InterPro" id="IPR020845">
    <property type="entry name" value="AMP-binding_CS"/>
</dbReference>
<dbReference type="GeneID" id="73332059"/>
<dbReference type="EMBL" id="BQXU01000044">
    <property type="protein sequence ID" value="GKT51076.1"/>
    <property type="molecule type" value="Genomic_DNA"/>
</dbReference>
<dbReference type="Pfam" id="PF00550">
    <property type="entry name" value="PP-binding"/>
    <property type="match status" value="1"/>
</dbReference>
<dbReference type="InterPro" id="IPR042099">
    <property type="entry name" value="ANL_N_sf"/>
</dbReference>
<evidence type="ECO:0000313" key="6">
    <source>
        <dbReference type="Proteomes" id="UP001055115"/>
    </source>
</evidence>
<dbReference type="InterPro" id="IPR009081">
    <property type="entry name" value="PP-bd_ACP"/>
</dbReference>
<dbReference type="Proteomes" id="UP001055115">
    <property type="component" value="Unassembled WGS sequence"/>
</dbReference>
<dbReference type="PROSITE" id="PS00012">
    <property type="entry name" value="PHOSPHOPANTETHEINE"/>
    <property type="match status" value="1"/>
</dbReference>
<feature type="compositionally biased region" description="Low complexity" evidence="3">
    <location>
        <begin position="481"/>
        <end position="497"/>
    </location>
</feature>
<dbReference type="GO" id="GO:0043041">
    <property type="term" value="P:amino acid activation for nonribosomal peptide biosynthetic process"/>
    <property type="evidence" value="ECO:0007669"/>
    <property type="project" value="TreeGrafter"/>
</dbReference>
<dbReference type="InterPro" id="IPR006162">
    <property type="entry name" value="Ppantetheine_attach_site"/>
</dbReference>
<dbReference type="PANTHER" id="PTHR45527">
    <property type="entry name" value="NONRIBOSOMAL PEPTIDE SYNTHETASE"/>
    <property type="match status" value="1"/>
</dbReference>
<dbReference type="Gene3D" id="1.10.1200.10">
    <property type="entry name" value="ACP-like"/>
    <property type="match status" value="1"/>
</dbReference>
<accession>A0AA37UL40</accession>
<evidence type="ECO:0000256" key="3">
    <source>
        <dbReference type="SAM" id="MobiDB-lite"/>
    </source>
</evidence>
<dbReference type="Gene3D" id="3.30.300.30">
    <property type="match status" value="1"/>
</dbReference>
<gene>
    <name evidence="5" type="ORF">ColSpa_11257</name>
</gene>
<comment type="caution">
    <text evidence="5">The sequence shown here is derived from an EMBL/GenBank/DDBJ whole genome shotgun (WGS) entry which is preliminary data.</text>
</comment>
<dbReference type="AlphaFoldDB" id="A0AA37UL40"/>
<sequence length="555" mass="60163">MVGNDLLLPEVIFDPEVIIDVSKSTRDALAGLAEIDMDTPACVVFSSGSTGLPKAIQLPHRALSTSAYHLSTTGHLSQCFRVFHFASFAFDLPIGELLFSLSAGATVCLPTEEERRANPSKAAGDLGVTWALLTPSVIGLLDPEEVPTLRVLASAGEQLTTQIVERWAGRVSLFNMYAPAECTVISHISRILPGADTPPACIGRSPGAVSWVASHNNHDKLVSIGTIGELLVEGPVVSSGYFGDAGKTDAIRGEAQGGKIGRVYKTGDLVRQREDGTLLSLGRKDDQIKLHGQRPEVEEVEHSITLLCSSVRKVAVDCVKITEKGGGKRAFLVAFVAPHEFEDWGEVGKEGGLEDTLPSYMLPSYFLPFLNIPLSLSGKVNRKLLREESTTLLGSQDHREKYQFRTRTAREQARDGEQVLPLDAARLPINGNFFGIGGDSISAMRVAALARRKGLRLGVAEIFKHQILSQIAASCYPESNTNSTSRDLSESSSTTDSNSEKALGCELPPGLPQEVAQQVELALPATDFQTMMLYNFYSRYLWVSLPDTINTKRLQ</sequence>
<feature type="domain" description="Carrier" evidence="4">
    <location>
        <begin position="403"/>
        <end position="479"/>
    </location>
</feature>
<keyword evidence="6" id="KW-1185">Reference proteome</keyword>
<dbReference type="GO" id="GO:0005737">
    <property type="term" value="C:cytoplasm"/>
    <property type="evidence" value="ECO:0007669"/>
    <property type="project" value="TreeGrafter"/>
</dbReference>
<dbReference type="Pfam" id="PF00501">
    <property type="entry name" value="AMP-binding"/>
    <property type="match status" value="1"/>
</dbReference>